<sequence>MAHSFSSSRHERNAGMVDGCLRHQQRGNEDQQHNQIKEQVLSTMSFYADHYFNTYPTPYFCRPTPISITITPIAFATPLTPLTPYSPYPHPVDADGDVVMCDSINYDPDTDTPMPDAPPPTSIPIPTTPSSPPKPPTKPKPTIKLNFAKKPTVSDTGSPAPKSPTSAAAAKSPTKSTARKSRGSKSGKSGNSGSSTTLSPISESPTKPVKGMERYYRG</sequence>
<gene>
    <name evidence="2" type="ORF">D6D15_09591</name>
</gene>
<dbReference type="AlphaFoldDB" id="A0A4S9AU28"/>
<accession>A0A4S9AU28</accession>
<dbReference type="EMBL" id="QZAR01000281">
    <property type="protein sequence ID" value="THW83414.1"/>
    <property type="molecule type" value="Genomic_DNA"/>
</dbReference>
<dbReference type="Proteomes" id="UP000304928">
    <property type="component" value="Unassembled WGS sequence"/>
</dbReference>
<feature type="compositionally biased region" description="Low complexity" evidence="1">
    <location>
        <begin position="158"/>
        <end position="176"/>
    </location>
</feature>
<comment type="caution">
    <text evidence="2">The sequence shown here is derived from an EMBL/GenBank/DDBJ whole genome shotgun (WGS) entry which is preliminary data.</text>
</comment>
<feature type="compositionally biased region" description="Pro residues" evidence="1">
    <location>
        <begin position="115"/>
        <end position="139"/>
    </location>
</feature>
<protein>
    <submittedName>
        <fullName evidence="2">Uncharacterized protein</fullName>
    </submittedName>
</protein>
<evidence type="ECO:0000313" key="2">
    <source>
        <dbReference type="EMBL" id="THW83414.1"/>
    </source>
</evidence>
<organism evidence="2 3">
    <name type="scientific">Aureobasidium pullulans</name>
    <name type="common">Black yeast</name>
    <name type="synonym">Pullularia pullulans</name>
    <dbReference type="NCBI Taxonomy" id="5580"/>
    <lineage>
        <taxon>Eukaryota</taxon>
        <taxon>Fungi</taxon>
        <taxon>Dikarya</taxon>
        <taxon>Ascomycota</taxon>
        <taxon>Pezizomycotina</taxon>
        <taxon>Dothideomycetes</taxon>
        <taxon>Dothideomycetidae</taxon>
        <taxon>Dothideales</taxon>
        <taxon>Saccotheciaceae</taxon>
        <taxon>Aureobasidium</taxon>
    </lineage>
</organism>
<evidence type="ECO:0000313" key="3">
    <source>
        <dbReference type="Proteomes" id="UP000304928"/>
    </source>
</evidence>
<evidence type="ECO:0000256" key="1">
    <source>
        <dbReference type="SAM" id="MobiDB-lite"/>
    </source>
</evidence>
<reference evidence="2 3" key="1">
    <citation type="submission" date="2018-10" db="EMBL/GenBank/DDBJ databases">
        <title>Fifty Aureobasidium pullulans genomes reveal a recombining polyextremotolerant generalist.</title>
        <authorList>
            <person name="Gostincar C."/>
            <person name="Turk M."/>
            <person name="Zajc J."/>
            <person name="Gunde-Cimerman N."/>
        </authorList>
    </citation>
    <scope>NUCLEOTIDE SEQUENCE [LARGE SCALE GENOMIC DNA]</scope>
    <source>
        <strain evidence="2 3">EXF-10507</strain>
    </source>
</reference>
<feature type="compositionally biased region" description="Low complexity" evidence="1">
    <location>
        <begin position="186"/>
        <end position="199"/>
    </location>
</feature>
<proteinExistence type="predicted"/>
<name>A0A4S9AU28_AURPU</name>
<feature type="region of interest" description="Disordered" evidence="1">
    <location>
        <begin position="102"/>
        <end position="218"/>
    </location>
</feature>